<dbReference type="SUPFAM" id="SSF81383">
    <property type="entry name" value="F-box domain"/>
    <property type="match status" value="1"/>
</dbReference>
<sequence length="379" mass="43585">MDRLDYVKRLPVEIWIECFLFLRLKDHLMLTRTCHWFYDICIAFVFNKINYISNIEFKKKHAQDEVAIQLGKLENHIEHFASIAANPKLAPLVRECHLFYACHVYVQGDVAIAQAAKDAYTPFINGFFDSVTNFVNLRSIQIEFDKKMDKKLLTTFQTSLPYLEDATFRCVRFGAHRLRQRFTLRNLVIDNMWSADVDANPSTKSLDLFSAERLEKLSIWSYNYAPKLFRAFTAQGISKSLTTLNFQLRGEDIPVLYGFLETCPYLLSLQVQYLGYDGTPLPSLPRSAIPRLRNFKGTDIAARTFIPGRPVVSAFLTSNGRRTNFQDTQCTVTAIGESIGPLTDLSMRWLEESPETMDLISTHLSSLKKLTSRKVVQEF</sequence>
<evidence type="ECO:0000313" key="1">
    <source>
        <dbReference type="EMBL" id="KAF8912226.1"/>
    </source>
</evidence>
<dbReference type="EMBL" id="JADNYJ010000003">
    <property type="protein sequence ID" value="KAF8912226.1"/>
    <property type="molecule type" value="Genomic_DNA"/>
</dbReference>
<keyword evidence="2" id="KW-1185">Reference proteome</keyword>
<name>A0A9P5P1A5_GYMJU</name>
<dbReference type="AlphaFoldDB" id="A0A9P5P1A5"/>
<dbReference type="Proteomes" id="UP000724874">
    <property type="component" value="Unassembled WGS sequence"/>
</dbReference>
<dbReference type="OrthoDB" id="3040100at2759"/>
<organism evidence="1 2">
    <name type="scientific">Gymnopilus junonius</name>
    <name type="common">Spectacular rustgill mushroom</name>
    <name type="synonym">Gymnopilus spectabilis subsp. junonius</name>
    <dbReference type="NCBI Taxonomy" id="109634"/>
    <lineage>
        <taxon>Eukaryota</taxon>
        <taxon>Fungi</taxon>
        <taxon>Dikarya</taxon>
        <taxon>Basidiomycota</taxon>
        <taxon>Agaricomycotina</taxon>
        <taxon>Agaricomycetes</taxon>
        <taxon>Agaricomycetidae</taxon>
        <taxon>Agaricales</taxon>
        <taxon>Agaricineae</taxon>
        <taxon>Hymenogastraceae</taxon>
        <taxon>Gymnopilus</taxon>
    </lineage>
</organism>
<protein>
    <recommendedName>
        <fullName evidence="3">F-box domain-containing protein</fullName>
    </recommendedName>
</protein>
<dbReference type="InterPro" id="IPR036047">
    <property type="entry name" value="F-box-like_dom_sf"/>
</dbReference>
<comment type="caution">
    <text evidence="1">The sequence shown here is derived from an EMBL/GenBank/DDBJ whole genome shotgun (WGS) entry which is preliminary data.</text>
</comment>
<evidence type="ECO:0000313" key="2">
    <source>
        <dbReference type="Proteomes" id="UP000724874"/>
    </source>
</evidence>
<accession>A0A9P5P1A5</accession>
<gene>
    <name evidence="1" type="ORF">CPB84DRAFT_1761685</name>
</gene>
<proteinExistence type="predicted"/>
<reference evidence="1" key="1">
    <citation type="submission" date="2020-11" db="EMBL/GenBank/DDBJ databases">
        <authorList>
            <consortium name="DOE Joint Genome Institute"/>
            <person name="Ahrendt S."/>
            <person name="Riley R."/>
            <person name="Andreopoulos W."/>
            <person name="LaButti K."/>
            <person name="Pangilinan J."/>
            <person name="Ruiz-duenas F.J."/>
            <person name="Barrasa J.M."/>
            <person name="Sanchez-Garcia M."/>
            <person name="Camarero S."/>
            <person name="Miyauchi S."/>
            <person name="Serrano A."/>
            <person name="Linde D."/>
            <person name="Babiker R."/>
            <person name="Drula E."/>
            <person name="Ayuso-Fernandez I."/>
            <person name="Pacheco R."/>
            <person name="Padilla G."/>
            <person name="Ferreira P."/>
            <person name="Barriuso J."/>
            <person name="Kellner H."/>
            <person name="Castanera R."/>
            <person name="Alfaro M."/>
            <person name="Ramirez L."/>
            <person name="Pisabarro A.G."/>
            <person name="Kuo A."/>
            <person name="Tritt A."/>
            <person name="Lipzen A."/>
            <person name="He G."/>
            <person name="Yan M."/>
            <person name="Ng V."/>
            <person name="Cullen D."/>
            <person name="Martin F."/>
            <person name="Rosso M.-N."/>
            <person name="Henrissat B."/>
            <person name="Hibbett D."/>
            <person name="Martinez A.T."/>
            <person name="Grigoriev I.V."/>
        </authorList>
    </citation>
    <scope>NUCLEOTIDE SEQUENCE</scope>
    <source>
        <strain evidence="1">AH 44721</strain>
    </source>
</reference>
<evidence type="ECO:0008006" key="3">
    <source>
        <dbReference type="Google" id="ProtNLM"/>
    </source>
</evidence>
<dbReference type="CDD" id="cd09917">
    <property type="entry name" value="F-box_SF"/>
    <property type="match status" value="1"/>
</dbReference>